<dbReference type="RefSeq" id="WP_113062510.1">
    <property type="nucleotide sequence ID" value="NZ_UATH01000001.1"/>
</dbReference>
<accession>A0A2X1ULH0</accession>
<gene>
    <name evidence="1" type="ORF">NCTC11009_01243</name>
</gene>
<evidence type="ECO:0000313" key="1">
    <source>
        <dbReference type="EMBL" id="SPY08026.1"/>
    </source>
</evidence>
<sequence>MTATASSNLARLRVIEEETFGVIPSAGSSKDLRFTGESLNFSLQTEESQEIRADRLTADLIQVGAETSGDVQFELSYGTFDDLMAAALGGEWKTNELTTGLNVKTFTIEQGFTDIKQYITYTGMAVSSMNLEFAIDSLLTGSFGFLGKDAKRTETTTVPAAADVPMTEVMNSAANFANLTVAGQEYPCGISSITLNVESGVRARKGLGHLGACSIQPGKFNITGDLSVYFSDGTVYDKYIKNEAFSLSWSVADAAGNKYEFTLPHIKITESSVNAEGLDNDVALSISFSALVDPVTKKAITIKRTNA</sequence>
<evidence type="ECO:0008006" key="3">
    <source>
        <dbReference type="Google" id="ProtNLM"/>
    </source>
</evidence>
<name>A0A2X1ULH0_9BURK</name>
<dbReference type="EMBL" id="UATH01000001">
    <property type="protein sequence ID" value="SPY08026.1"/>
    <property type="molecule type" value="Genomic_DNA"/>
</dbReference>
<proteinExistence type="predicted"/>
<organism evidence="1 2">
    <name type="scientific">Oligella urethralis</name>
    <dbReference type="NCBI Taxonomy" id="90245"/>
    <lineage>
        <taxon>Bacteria</taxon>
        <taxon>Pseudomonadati</taxon>
        <taxon>Pseudomonadota</taxon>
        <taxon>Betaproteobacteria</taxon>
        <taxon>Burkholderiales</taxon>
        <taxon>Alcaligenaceae</taxon>
        <taxon>Oligella</taxon>
    </lineage>
</organism>
<dbReference type="InterPro" id="IPR044000">
    <property type="entry name" value="Phage_tube_2"/>
</dbReference>
<dbReference type="Pfam" id="PF18906">
    <property type="entry name" value="Phage_tube_2"/>
    <property type="match status" value="1"/>
</dbReference>
<reference evidence="1 2" key="1">
    <citation type="submission" date="2018-06" db="EMBL/GenBank/DDBJ databases">
        <authorList>
            <consortium name="Pathogen Informatics"/>
            <person name="Doyle S."/>
        </authorList>
    </citation>
    <scope>NUCLEOTIDE SEQUENCE [LARGE SCALE GENOMIC DNA]</scope>
    <source>
        <strain evidence="1 2">NCTC11009</strain>
    </source>
</reference>
<protein>
    <recommendedName>
        <fullName evidence="3">Phage tail protein</fullName>
    </recommendedName>
</protein>
<evidence type="ECO:0000313" key="2">
    <source>
        <dbReference type="Proteomes" id="UP000250242"/>
    </source>
</evidence>
<dbReference type="AlphaFoldDB" id="A0A2X1ULH0"/>
<dbReference type="Proteomes" id="UP000250242">
    <property type="component" value="Unassembled WGS sequence"/>
</dbReference>